<feature type="compositionally biased region" description="Polar residues" evidence="6">
    <location>
        <begin position="49"/>
        <end position="58"/>
    </location>
</feature>
<feature type="region of interest" description="Disordered" evidence="6">
    <location>
        <begin position="1"/>
        <end position="272"/>
    </location>
</feature>
<evidence type="ECO:0000313" key="8">
    <source>
        <dbReference type="EMBL" id="USW56199.1"/>
    </source>
</evidence>
<proteinExistence type="predicted"/>
<dbReference type="SUPFAM" id="SSF52540">
    <property type="entry name" value="P-loop containing nucleoside triphosphate hydrolases"/>
    <property type="match status" value="1"/>
</dbReference>
<feature type="compositionally biased region" description="Basic and acidic residues" evidence="6">
    <location>
        <begin position="10"/>
        <end position="24"/>
    </location>
</feature>
<accession>A0A9Q9AWE9</accession>
<dbReference type="Pfam" id="PF00176">
    <property type="entry name" value="SNF2-rel_dom"/>
    <property type="match status" value="1"/>
</dbReference>
<feature type="region of interest" description="Disordered" evidence="6">
    <location>
        <begin position="1844"/>
        <end position="1883"/>
    </location>
</feature>
<feature type="compositionally biased region" description="Polar residues" evidence="6">
    <location>
        <begin position="124"/>
        <end position="135"/>
    </location>
</feature>
<gene>
    <name evidence="8" type="ORF">Slin15195_G095180</name>
</gene>
<dbReference type="InterPro" id="IPR027417">
    <property type="entry name" value="P-loop_NTPase"/>
</dbReference>
<dbReference type="Gene3D" id="3.40.50.10810">
    <property type="entry name" value="Tandem AAA-ATPase domain"/>
    <property type="match status" value="2"/>
</dbReference>
<evidence type="ECO:0000256" key="1">
    <source>
        <dbReference type="ARBA" id="ARBA00022603"/>
    </source>
</evidence>
<dbReference type="SUPFAM" id="SSF53335">
    <property type="entry name" value="S-adenosyl-L-methionine-dependent methyltransferases"/>
    <property type="match status" value="1"/>
</dbReference>
<feature type="compositionally biased region" description="Low complexity" evidence="6">
    <location>
        <begin position="105"/>
        <end position="123"/>
    </location>
</feature>
<dbReference type="InterPro" id="IPR000330">
    <property type="entry name" value="SNF2_N"/>
</dbReference>
<dbReference type="InterPro" id="IPR014001">
    <property type="entry name" value="Helicase_ATP-bd"/>
</dbReference>
<dbReference type="GO" id="GO:0004386">
    <property type="term" value="F:helicase activity"/>
    <property type="evidence" value="ECO:0007669"/>
    <property type="project" value="UniProtKB-KW"/>
</dbReference>
<organism evidence="8 9">
    <name type="scientific">Septoria linicola</name>
    <dbReference type="NCBI Taxonomy" id="215465"/>
    <lineage>
        <taxon>Eukaryota</taxon>
        <taxon>Fungi</taxon>
        <taxon>Dikarya</taxon>
        <taxon>Ascomycota</taxon>
        <taxon>Pezizomycotina</taxon>
        <taxon>Dothideomycetes</taxon>
        <taxon>Dothideomycetidae</taxon>
        <taxon>Mycosphaerellales</taxon>
        <taxon>Mycosphaerellaceae</taxon>
        <taxon>Septoria</taxon>
    </lineage>
</organism>
<name>A0A9Q9AWE9_9PEZI</name>
<feature type="domain" description="Helicase ATP-binding" evidence="7">
    <location>
        <begin position="1304"/>
        <end position="1647"/>
    </location>
</feature>
<dbReference type="Gene3D" id="3.40.50.150">
    <property type="entry name" value="Vaccinia Virus protein VP39"/>
    <property type="match status" value="1"/>
</dbReference>
<reference evidence="8" key="1">
    <citation type="submission" date="2022-06" db="EMBL/GenBank/DDBJ databases">
        <title>Complete genome sequences of two strains of the flax pathogen Septoria linicola.</title>
        <authorList>
            <person name="Lapalu N."/>
            <person name="Simon A."/>
            <person name="Demenou B."/>
            <person name="Paumier D."/>
            <person name="Guillot M.-P."/>
            <person name="Gout L."/>
            <person name="Valade R."/>
        </authorList>
    </citation>
    <scope>NUCLEOTIDE SEQUENCE</scope>
    <source>
        <strain evidence="8">SE15195</strain>
    </source>
</reference>
<dbReference type="PANTHER" id="PTHR45626:SF26">
    <property type="entry name" value="FAMILY HELICASE, PUTATIVE (AFU_ORTHOLOGUE AFUA_2G09120)-RELATED"/>
    <property type="match status" value="1"/>
</dbReference>
<dbReference type="GO" id="GO:0008168">
    <property type="term" value="F:methyltransferase activity"/>
    <property type="evidence" value="ECO:0007669"/>
    <property type="project" value="UniProtKB-KW"/>
</dbReference>
<evidence type="ECO:0000256" key="4">
    <source>
        <dbReference type="ARBA" id="ARBA00022801"/>
    </source>
</evidence>
<protein>
    <submittedName>
        <fullName evidence="8">C-5 cytosine methyltransferase, Helicase superfamily 1/2, ATP-binding protein</fullName>
    </submittedName>
</protein>
<keyword evidence="9" id="KW-1185">Reference proteome</keyword>
<dbReference type="GO" id="GO:0016787">
    <property type="term" value="F:hydrolase activity"/>
    <property type="evidence" value="ECO:0007669"/>
    <property type="project" value="UniProtKB-KW"/>
</dbReference>
<dbReference type="InterPro" id="IPR050628">
    <property type="entry name" value="SNF2_RAD54_helicase_TF"/>
</dbReference>
<dbReference type="EMBL" id="CP099425">
    <property type="protein sequence ID" value="USW56199.1"/>
    <property type="molecule type" value="Genomic_DNA"/>
</dbReference>
<evidence type="ECO:0000256" key="6">
    <source>
        <dbReference type="SAM" id="MobiDB-lite"/>
    </source>
</evidence>
<dbReference type="SMART" id="SM00487">
    <property type="entry name" value="DEXDc"/>
    <property type="match status" value="1"/>
</dbReference>
<dbReference type="GO" id="GO:0032259">
    <property type="term" value="P:methylation"/>
    <property type="evidence" value="ECO:0007669"/>
    <property type="project" value="UniProtKB-KW"/>
</dbReference>
<dbReference type="InterPro" id="IPR001525">
    <property type="entry name" value="C5_MeTfrase"/>
</dbReference>
<dbReference type="GO" id="GO:0008094">
    <property type="term" value="F:ATP-dependent activity, acting on DNA"/>
    <property type="evidence" value="ECO:0007669"/>
    <property type="project" value="TreeGrafter"/>
</dbReference>
<dbReference type="Proteomes" id="UP001056384">
    <property type="component" value="Chromosome 8"/>
</dbReference>
<feature type="compositionally biased region" description="Basic and acidic residues" evidence="6">
    <location>
        <begin position="72"/>
        <end position="92"/>
    </location>
</feature>
<dbReference type="GO" id="GO:0006281">
    <property type="term" value="P:DNA repair"/>
    <property type="evidence" value="ECO:0007669"/>
    <property type="project" value="TreeGrafter"/>
</dbReference>
<evidence type="ECO:0000313" key="9">
    <source>
        <dbReference type="Proteomes" id="UP001056384"/>
    </source>
</evidence>
<evidence type="ECO:0000256" key="5">
    <source>
        <dbReference type="ARBA" id="ARBA00022840"/>
    </source>
</evidence>
<keyword evidence="2" id="KW-0808">Transferase</keyword>
<dbReference type="GO" id="GO:0005524">
    <property type="term" value="F:ATP binding"/>
    <property type="evidence" value="ECO:0007669"/>
    <property type="project" value="UniProtKB-KW"/>
</dbReference>
<keyword evidence="5 8" id="KW-0067">ATP-binding</keyword>
<keyword evidence="3" id="KW-0547">Nucleotide-binding</keyword>
<evidence type="ECO:0000256" key="2">
    <source>
        <dbReference type="ARBA" id="ARBA00022679"/>
    </source>
</evidence>
<evidence type="ECO:0000256" key="3">
    <source>
        <dbReference type="ARBA" id="ARBA00022741"/>
    </source>
</evidence>
<sequence length="1883" mass="209015">MAGSKRKAAKVIDLRSDSEGDENRVASPKKRKVTDSEAIVLASDDENESNVSKANAGQSHRDPFRELTSAEYQRKLRDPKAWVKQDAVEWRSKQRKNSKSRRARLAPSPARAASRATFRRSGSIQDYFTKSTAANASPRAGTARAASTSKVSGATSIFTKARRQPRNAFSLIMQQKSSDASEDELIQPTRKKRKSRSAPESNTKSKRRDDSDDDDDFEPANESSSAGEDESAKPSSDESGFEDASDDDAPSHVATKKQPVKGNSKSEQKATRHNMAKLATLPKGIAKPLDLTLPPIVEPIEIFEDIVSKAMKKGFQDVLSHLSGHLRVATMCSGTESPLLALELISNCLGPSELTIEHLFSAEIVPYKQAYIDRNFSPPVIFRDITELTSVVEEEEPMATTAYGGKALVPRDVDLLVAGTSCVDYSSLNNKGKTMDDGGESGDTYKAVLAYCKAFRPAIVVLENVLNADWDRMLGDYKAIGYESTGALVDTKLWYLPQTRQRGYMVCFDAHNTKAALTGAGPKWTKLMEYFRRPASSPASSSLLPNDMVIARRQMKHGEAITESDWTKCELRHARSRHELRLGNERPVTHWTESGTLIVPEIGNSSWYTGQVERVWDMIDIVVLRKALPEMGFYDARYKSRIWDVSQNVDRETDRNAFGISGCITPSGQFFLSDAGRVLSAEELLKMQGLPLNKISFTTETSSQIQDLAGNAMSTPVVGCAIVAALMAGHTAIKPNPARTAYQIMADSDKFVAAGLKPVEDFHTVHNIDVHALLSKARQASRLCVCEGSRDVTSSALQQCVDCGHTSCVLCGGSPVHNYQQKPMLSNGRLPPTDFEDYLRKVLPLRVHFSPQDAWNGLDLPMEFEQSIEGLGGHFSVQTIRRTQHWTVTYAGSSGQIDLVFLHNQLEWRVFAHPARHLPANSSLRSQLRQPVAIGIAHHTFLGDKWRIRQPQVIKTPLVIKTRGSKASWWQRCGLVDFSNHTIPEYLNIKISSTDTAQLSGQYQYLPHCGTASDSLFKQVGNDPQGPIYLFLDPTAVGEPDKDCFVFARNMERLEHDEVRPILARIAAPWRPWSRPGIHPVKPVLRLDDVWKDVEKGCTLTMPALEIQLTRFDEGDQIFSSASCSQIVHLLRATIPWDEHNYTREGNIAASDAKFFATHHWVLSAIGRCFPKEVWHPYEIAPVHVCERCAPSRPALRWALQASSEVKPYEDPAGATLYEQAMKSRPEAIVVKATKHSGQLSLDLGLNMATLAHRAGARLPRELASDHQYHWRLRQTIDRTPFVFKKFQLVSNKADQPYTADPKLSVTLFDQQKQSLNWMVNQENGVEFVLEQTEEAHVTPLGWMADVRAQATISVRGGICADHPGFGKTITSLALINAQSNQRTKDEIVSELEARKPAGLLATAATLIVCPTSLQQQWAEEIRDKAGLRDGIITIANTGQLSNHSIEAFREAKIIIVNRTVLDAEAYTDRLASFAAIPGPAATTGRAFSQWRKRAIEQVPEHLAVLQQGKAELKKLVSRKYQANLKSDDFEAYVPSRRHRGQDYIANKAKKVAVSKLAAPAVIDTTSIDRPLFEMFYFNRLIVDEFHNAEPQRYAAIVSIQADKRWGLSGTPAIDDLYEVSQVARLLGIELPLGSPDRAVTKPKSIKALKADLTKAELFDMGSRQLPSQERYADIYAQHQRFLNKFVRQNVGDFSAIPYAETLVPVGLEVEQRLLYTELSQHLNTLQMRIKKSGKSKTTDRSKRFNQAVASSTSAEAALSKAAAFCDQVSQLKGRTLLDDLIMSCTDNIEALRAQIVTVACQAMGTDSAKFDTWKTTRLSQNFLRDEAATKEVATLLGNVVAKKAAKSKTSKSAEEKDEGATSKLHSLCPTGKRTRRFKSQSV</sequence>
<keyword evidence="8" id="KW-0347">Helicase</keyword>
<dbReference type="InterPro" id="IPR029063">
    <property type="entry name" value="SAM-dependent_MTases_sf"/>
</dbReference>
<feature type="compositionally biased region" description="Basic residues" evidence="6">
    <location>
        <begin position="93"/>
        <end position="104"/>
    </location>
</feature>
<evidence type="ECO:0000259" key="7">
    <source>
        <dbReference type="SMART" id="SM00487"/>
    </source>
</evidence>
<feature type="compositionally biased region" description="Basic residues" evidence="6">
    <location>
        <begin position="1873"/>
        <end position="1883"/>
    </location>
</feature>
<dbReference type="GO" id="GO:0005634">
    <property type="term" value="C:nucleus"/>
    <property type="evidence" value="ECO:0007669"/>
    <property type="project" value="TreeGrafter"/>
</dbReference>
<dbReference type="Pfam" id="PF00145">
    <property type="entry name" value="DNA_methylase"/>
    <property type="match status" value="1"/>
</dbReference>
<dbReference type="PANTHER" id="PTHR45626">
    <property type="entry name" value="TRANSCRIPTION TERMINATION FACTOR 2-RELATED"/>
    <property type="match status" value="1"/>
</dbReference>
<keyword evidence="1 8" id="KW-0489">Methyltransferase</keyword>
<feature type="compositionally biased region" description="Acidic residues" evidence="6">
    <location>
        <begin position="239"/>
        <end position="248"/>
    </location>
</feature>
<feature type="compositionally biased region" description="Basic and acidic residues" evidence="6">
    <location>
        <begin position="1852"/>
        <end position="1861"/>
    </location>
</feature>
<keyword evidence="4" id="KW-0378">Hydrolase</keyword>
<dbReference type="InterPro" id="IPR038718">
    <property type="entry name" value="SNF2-like_sf"/>
</dbReference>
<feature type="compositionally biased region" description="Polar residues" evidence="6">
    <location>
        <begin position="145"/>
        <end position="158"/>
    </location>
</feature>